<feature type="compositionally biased region" description="Basic and acidic residues" evidence="2">
    <location>
        <begin position="73"/>
        <end position="83"/>
    </location>
</feature>
<protein>
    <submittedName>
        <fullName evidence="3">Uncharacterized protein</fullName>
    </submittedName>
</protein>
<accession>A0A7I8VR60</accession>
<comment type="caution">
    <text evidence="3">The sequence shown here is derived from an EMBL/GenBank/DDBJ whole genome shotgun (WGS) entry which is preliminary data.</text>
</comment>
<evidence type="ECO:0000256" key="1">
    <source>
        <dbReference type="SAM" id="Coils"/>
    </source>
</evidence>
<feature type="coiled-coil region" evidence="1">
    <location>
        <begin position="214"/>
        <end position="241"/>
    </location>
</feature>
<organism evidence="3 4">
    <name type="scientific">Dimorphilus gyrociliatus</name>
    <dbReference type="NCBI Taxonomy" id="2664684"/>
    <lineage>
        <taxon>Eukaryota</taxon>
        <taxon>Metazoa</taxon>
        <taxon>Spiralia</taxon>
        <taxon>Lophotrochozoa</taxon>
        <taxon>Annelida</taxon>
        <taxon>Polychaeta</taxon>
        <taxon>Polychaeta incertae sedis</taxon>
        <taxon>Dinophilidae</taxon>
        <taxon>Dimorphilus</taxon>
    </lineage>
</organism>
<keyword evidence="1" id="KW-0175">Coiled coil</keyword>
<dbReference type="Proteomes" id="UP000549394">
    <property type="component" value="Unassembled WGS sequence"/>
</dbReference>
<reference evidence="3 4" key="1">
    <citation type="submission" date="2020-08" db="EMBL/GenBank/DDBJ databases">
        <authorList>
            <person name="Hejnol A."/>
        </authorList>
    </citation>
    <scope>NUCLEOTIDE SEQUENCE [LARGE SCALE GENOMIC DNA]</scope>
</reference>
<dbReference type="EMBL" id="CAJFCJ010000009">
    <property type="protein sequence ID" value="CAD5118739.1"/>
    <property type="molecule type" value="Genomic_DNA"/>
</dbReference>
<feature type="region of interest" description="Disordered" evidence="2">
    <location>
        <begin position="47"/>
        <end position="84"/>
    </location>
</feature>
<evidence type="ECO:0000313" key="3">
    <source>
        <dbReference type="EMBL" id="CAD5118739.1"/>
    </source>
</evidence>
<gene>
    <name evidence="3" type="ORF">DGYR_LOCUS7068</name>
</gene>
<name>A0A7I8VR60_9ANNE</name>
<dbReference type="AlphaFoldDB" id="A0A7I8VR60"/>
<proteinExistence type="predicted"/>
<evidence type="ECO:0000313" key="4">
    <source>
        <dbReference type="Proteomes" id="UP000549394"/>
    </source>
</evidence>
<keyword evidence="4" id="KW-1185">Reference proteome</keyword>
<evidence type="ECO:0000256" key="2">
    <source>
        <dbReference type="SAM" id="MobiDB-lite"/>
    </source>
</evidence>
<feature type="compositionally biased region" description="Basic and acidic residues" evidence="2">
    <location>
        <begin position="19"/>
        <end position="35"/>
    </location>
</feature>
<sequence>MMSNNDSASMEPSTKRYKKMTEDDRRADLNYERTASDEELMNCEYVRKGNNITEDSDDDNIDSARSTPSEDLEAAREQRERKPNTIFFPTGASACNFDDFPESLFRLAGIGGESLLEDEMEFFKPQMARILNSSTSNSNVMNRMTRFIKLLGERVIDDKMNLIHDWRKEIRTFMASIENWTVTQMEYLEREENRLRKHIPIDDEDHAAKKDCILKMRDTEIDNLQCSLKELEEREREEARKTMTFVNDWINVILTAGNKGNQQS</sequence>
<feature type="compositionally biased region" description="Polar residues" evidence="2">
    <location>
        <begin position="1"/>
        <end position="12"/>
    </location>
</feature>
<feature type="region of interest" description="Disordered" evidence="2">
    <location>
        <begin position="1"/>
        <end position="35"/>
    </location>
</feature>